<dbReference type="GO" id="GO:0016020">
    <property type="term" value="C:membrane"/>
    <property type="evidence" value="ECO:0007669"/>
    <property type="project" value="UniProtKB-SubCell"/>
</dbReference>
<feature type="transmembrane region" description="Helical" evidence="5">
    <location>
        <begin position="376"/>
        <end position="394"/>
    </location>
</feature>
<name>A0ABD1EAV5_HYPHA</name>
<evidence type="ECO:0000313" key="8">
    <source>
        <dbReference type="Proteomes" id="UP001566132"/>
    </source>
</evidence>
<feature type="transmembrane region" description="Helical" evidence="5">
    <location>
        <begin position="406"/>
        <end position="424"/>
    </location>
</feature>
<dbReference type="PROSITE" id="PS50850">
    <property type="entry name" value="MFS"/>
    <property type="match status" value="1"/>
</dbReference>
<feature type="transmembrane region" description="Helical" evidence="5">
    <location>
        <begin position="343"/>
        <end position="364"/>
    </location>
</feature>
<accession>A0ABD1EAV5</accession>
<dbReference type="InterPro" id="IPR005829">
    <property type="entry name" value="Sugar_transporter_CS"/>
</dbReference>
<evidence type="ECO:0000256" key="4">
    <source>
        <dbReference type="ARBA" id="ARBA00023136"/>
    </source>
</evidence>
<dbReference type="SUPFAM" id="SSF103473">
    <property type="entry name" value="MFS general substrate transporter"/>
    <property type="match status" value="1"/>
</dbReference>
<dbReference type="Gene3D" id="1.20.1250.20">
    <property type="entry name" value="MFS general substrate transporter like domains"/>
    <property type="match status" value="1"/>
</dbReference>
<feature type="domain" description="Major facilitator superfamily (MFS) profile" evidence="6">
    <location>
        <begin position="96"/>
        <end position="518"/>
    </location>
</feature>
<feature type="transmembrane region" description="Helical" evidence="5">
    <location>
        <begin position="260"/>
        <end position="278"/>
    </location>
</feature>
<dbReference type="AlphaFoldDB" id="A0ABD1EAV5"/>
<dbReference type="EMBL" id="JBDJPC010000009">
    <property type="protein sequence ID" value="KAL1491730.1"/>
    <property type="molecule type" value="Genomic_DNA"/>
</dbReference>
<dbReference type="InterPro" id="IPR036259">
    <property type="entry name" value="MFS_trans_sf"/>
</dbReference>
<keyword evidence="2 5" id="KW-0812">Transmembrane</keyword>
<keyword evidence="8" id="KW-1185">Reference proteome</keyword>
<feature type="transmembrane region" description="Helical" evidence="5">
    <location>
        <begin position="231"/>
        <end position="254"/>
    </location>
</feature>
<dbReference type="PANTHER" id="PTHR24064">
    <property type="entry name" value="SOLUTE CARRIER FAMILY 22 MEMBER"/>
    <property type="match status" value="1"/>
</dbReference>
<gene>
    <name evidence="7" type="ORF">ABEB36_012285</name>
</gene>
<reference evidence="7 8" key="1">
    <citation type="submission" date="2024-05" db="EMBL/GenBank/DDBJ databases">
        <title>Genetic variation in Jamaican populations of the coffee berry borer (Hypothenemus hampei).</title>
        <authorList>
            <person name="Errbii M."/>
            <person name="Myrie A."/>
        </authorList>
    </citation>
    <scope>NUCLEOTIDE SEQUENCE [LARGE SCALE GENOMIC DNA]</scope>
    <source>
        <strain evidence="7">JA-Hopewell-2020-01-JO</strain>
        <tissue evidence="7">Whole body</tissue>
    </source>
</reference>
<protein>
    <recommendedName>
        <fullName evidence="6">Major facilitator superfamily (MFS) profile domain-containing protein</fullName>
    </recommendedName>
</protein>
<feature type="transmembrane region" description="Helical" evidence="5">
    <location>
        <begin position="436"/>
        <end position="454"/>
    </location>
</feature>
<evidence type="ECO:0000313" key="7">
    <source>
        <dbReference type="EMBL" id="KAL1491730.1"/>
    </source>
</evidence>
<dbReference type="CDD" id="cd17317">
    <property type="entry name" value="MFS_SLC22"/>
    <property type="match status" value="1"/>
</dbReference>
<sequence>MTRKMSTIEDTLDSILLRLGDFGKYQIYVFSLVCVATFMHSMVHIVYVFTAMDLNYRCKVPGCDLEKFPNYNEPWLSDAIPFTNDKPEKCSRFALLNSSLLSDNCTRKFDKNLRETCEEFIYDGTEQTILQEYHLQCNENLWKLTIVGTVNNIGQFFGLILSGFISDRYGRRILLVSTLVLCSICGCIKSVMPTYEMFLVMEFLDAFFGAGSYICGFVLGVELVGPRKRVLTGTIISSCYALGEILVASFAWLLKSWRHLLWVTYIPSLLTLSYLWLIPESVRWNLSKGRAEEAKKTLTKLALTNGKTITEKELEIIETIIKDQNGDDLDKSGLAEALKSSCLMLRLIACCFCWITCAFLYYGLTLNSVSLVKGNNYLDFILTSLIEIPAYFTCNLVVDKYGRKRSLLFSFFLTGAACLAFIFIPSSSRWSSLSTYLIGKFGATASFTIVYVLTSEMFPTNLRHSFMGTCSTIGRFGSMISPQTPLLAQFWEPLPLATFAGMSILAGFLTLTFPETLHKKLPDTVKEAENIGKS</sequence>
<evidence type="ECO:0000259" key="6">
    <source>
        <dbReference type="PROSITE" id="PS50850"/>
    </source>
</evidence>
<dbReference type="PROSITE" id="PS00216">
    <property type="entry name" value="SUGAR_TRANSPORT_1"/>
    <property type="match status" value="1"/>
</dbReference>
<evidence type="ECO:0000256" key="5">
    <source>
        <dbReference type="SAM" id="Phobius"/>
    </source>
</evidence>
<comment type="subcellular location">
    <subcellularLocation>
        <location evidence="1">Membrane</location>
        <topology evidence="1">Multi-pass membrane protein</topology>
    </subcellularLocation>
</comment>
<evidence type="ECO:0000256" key="1">
    <source>
        <dbReference type="ARBA" id="ARBA00004141"/>
    </source>
</evidence>
<dbReference type="Pfam" id="PF00083">
    <property type="entry name" value="Sugar_tr"/>
    <property type="match status" value="1"/>
</dbReference>
<evidence type="ECO:0000256" key="3">
    <source>
        <dbReference type="ARBA" id="ARBA00022989"/>
    </source>
</evidence>
<dbReference type="InterPro" id="IPR020846">
    <property type="entry name" value="MFS_dom"/>
</dbReference>
<organism evidence="7 8">
    <name type="scientific">Hypothenemus hampei</name>
    <name type="common">Coffee berry borer</name>
    <dbReference type="NCBI Taxonomy" id="57062"/>
    <lineage>
        <taxon>Eukaryota</taxon>
        <taxon>Metazoa</taxon>
        <taxon>Ecdysozoa</taxon>
        <taxon>Arthropoda</taxon>
        <taxon>Hexapoda</taxon>
        <taxon>Insecta</taxon>
        <taxon>Pterygota</taxon>
        <taxon>Neoptera</taxon>
        <taxon>Endopterygota</taxon>
        <taxon>Coleoptera</taxon>
        <taxon>Polyphaga</taxon>
        <taxon>Cucujiformia</taxon>
        <taxon>Curculionidae</taxon>
        <taxon>Scolytinae</taxon>
        <taxon>Hypothenemus</taxon>
    </lineage>
</organism>
<dbReference type="Proteomes" id="UP001566132">
    <property type="component" value="Unassembled WGS sequence"/>
</dbReference>
<evidence type="ECO:0000256" key="2">
    <source>
        <dbReference type="ARBA" id="ARBA00022692"/>
    </source>
</evidence>
<dbReference type="InterPro" id="IPR005828">
    <property type="entry name" value="MFS_sugar_transport-like"/>
</dbReference>
<comment type="caution">
    <text evidence="7">The sequence shown here is derived from an EMBL/GenBank/DDBJ whole genome shotgun (WGS) entry which is preliminary data.</text>
</comment>
<feature type="transmembrane region" description="Helical" evidence="5">
    <location>
        <begin position="173"/>
        <end position="192"/>
    </location>
</feature>
<keyword evidence="4 5" id="KW-0472">Membrane</keyword>
<feature type="transmembrane region" description="Helical" evidence="5">
    <location>
        <begin position="198"/>
        <end position="219"/>
    </location>
</feature>
<feature type="transmembrane region" description="Helical" evidence="5">
    <location>
        <begin position="27"/>
        <end position="49"/>
    </location>
</feature>
<proteinExistence type="predicted"/>
<keyword evidence="3 5" id="KW-1133">Transmembrane helix</keyword>